<evidence type="ECO:0000313" key="3">
    <source>
        <dbReference type="EMBL" id="ORC38454.1"/>
    </source>
</evidence>
<dbReference type="AlphaFoldDB" id="A0A1Y1S4J9"/>
<dbReference type="Pfam" id="PF18481">
    <property type="entry name" value="DUF5616"/>
    <property type="match status" value="1"/>
</dbReference>
<dbReference type="InterPro" id="IPR041652">
    <property type="entry name" value="DUF5616"/>
</dbReference>
<dbReference type="PANTHER" id="PTHR42252:SF1">
    <property type="entry name" value="DUF434 DOMAIN-CONTAINING PROTEIN"/>
    <property type="match status" value="1"/>
</dbReference>
<reference evidence="3 4" key="1">
    <citation type="submission" date="2017-03" db="EMBL/GenBank/DDBJ databases">
        <title>Draft Genome sequence of Marispirochaeta sp. strain JC444.</title>
        <authorList>
            <person name="Shivani Y."/>
            <person name="Subhash Y."/>
            <person name="Sasikala C."/>
            <person name="Ramana C."/>
        </authorList>
    </citation>
    <scope>NUCLEOTIDE SEQUENCE [LARGE SCALE GENOMIC DNA]</scope>
    <source>
        <strain evidence="3 4">JC444</strain>
    </source>
</reference>
<name>A0A1Y1S4J9_9SPIO</name>
<feature type="domain" description="DUF434" evidence="1">
    <location>
        <begin position="41"/>
        <end position="95"/>
    </location>
</feature>
<dbReference type="PANTHER" id="PTHR42252">
    <property type="entry name" value="DUF5616 DOMAIN-CONTAINING PROTEIN"/>
    <property type="match status" value="1"/>
</dbReference>
<sequence length="266" mass="29608">MFHSLMVYSARGVNERYKPEYTESMERRDFSGSMTPLAAGFRRACLDQLYLAERGYPVKQTVKLIGDRYQLRAVQRSILMRGVIPPGSASRRRVKLLSPEDLSGAELWVDASNVVVAVGNYLCGKFLYIATDGLLRDAAESRGVFRNDGIRKRAAELVDAALSELAPGKLILYIDAPLTHSRDLARELRAGLSRRRGETQVLLADHADEVLKQAPDIASSGDSEIIDSVDRVFDLTRFTLEKGLNARFPDLAEFIGDSDKLETARN</sequence>
<evidence type="ECO:0000313" key="4">
    <source>
        <dbReference type="Proteomes" id="UP000192343"/>
    </source>
</evidence>
<evidence type="ECO:0008006" key="5">
    <source>
        <dbReference type="Google" id="ProtNLM"/>
    </source>
</evidence>
<dbReference type="Proteomes" id="UP000192343">
    <property type="component" value="Unassembled WGS sequence"/>
</dbReference>
<protein>
    <recommendedName>
        <fullName evidence="5">DUF434 domain-containing protein</fullName>
    </recommendedName>
</protein>
<gene>
    <name evidence="3" type="ORF">B4O97_01480</name>
</gene>
<comment type="caution">
    <text evidence="3">The sequence shown here is derived from an EMBL/GenBank/DDBJ whole genome shotgun (WGS) entry which is preliminary data.</text>
</comment>
<evidence type="ECO:0000259" key="1">
    <source>
        <dbReference type="Pfam" id="PF04256"/>
    </source>
</evidence>
<dbReference type="EMBL" id="MWQY01000001">
    <property type="protein sequence ID" value="ORC38454.1"/>
    <property type="molecule type" value="Genomic_DNA"/>
</dbReference>
<proteinExistence type="predicted"/>
<feature type="domain" description="DUF5616" evidence="2">
    <location>
        <begin position="100"/>
        <end position="237"/>
    </location>
</feature>
<dbReference type="Pfam" id="PF04256">
    <property type="entry name" value="DUF434"/>
    <property type="match status" value="1"/>
</dbReference>
<dbReference type="InterPro" id="IPR007368">
    <property type="entry name" value="DUF434"/>
</dbReference>
<accession>A0A1Y1S4J9</accession>
<evidence type="ECO:0000259" key="2">
    <source>
        <dbReference type="Pfam" id="PF18481"/>
    </source>
</evidence>
<organism evidence="3 4">
    <name type="scientific">Marispirochaeta aestuarii</name>
    <dbReference type="NCBI Taxonomy" id="1963862"/>
    <lineage>
        <taxon>Bacteria</taxon>
        <taxon>Pseudomonadati</taxon>
        <taxon>Spirochaetota</taxon>
        <taxon>Spirochaetia</taxon>
        <taxon>Spirochaetales</taxon>
        <taxon>Spirochaetaceae</taxon>
        <taxon>Marispirochaeta</taxon>
    </lineage>
</organism>
<keyword evidence="4" id="KW-1185">Reference proteome</keyword>
<dbReference type="STRING" id="1963862.B4O97_01480"/>